<reference evidence="2" key="1">
    <citation type="submission" date="2023-06" db="EMBL/GenBank/DDBJ databases">
        <title>Male Hemibagrus guttatus genome.</title>
        <authorList>
            <person name="Bian C."/>
        </authorList>
    </citation>
    <scope>NUCLEOTIDE SEQUENCE</scope>
    <source>
        <strain evidence="2">Male_cb2023</strain>
        <tissue evidence="2">Muscle</tissue>
    </source>
</reference>
<protein>
    <submittedName>
        <fullName evidence="2">Uncharacterized protein</fullName>
    </submittedName>
</protein>
<evidence type="ECO:0000313" key="2">
    <source>
        <dbReference type="EMBL" id="KAK3531118.1"/>
    </source>
</evidence>
<accession>A0AAE0QSB3</accession>
<keyword evidence="1" id="KW-0732">Signal</keyword>
<dbReference type="AlphaFoldDB" id="A0AAE0QSB3"/>
<name>A0AAE0QSB3_9TELE</name>
<keyword evidence="3" id="KW-1185">Reference proteome</keyword>
<organism evidence="2 3">
    <name type="scientific">Hemibagrus guttatus</name>
    <dbReference type="NCBI Taxonomy" id="175788"/>
    <lineage>
        <taxon>Eukaryota</taxon>
        <taxon>Metazoa</taxon>
        <taxon>Chordata</taxon>
        <taxon>Craniata</taxon>
        <taxon>Vertebrata</taxon>
        <taxon>Euteleostomi</taxon>
        <taxon>Actinopterygii</taxon>
        <taxon>Neopterygii</taxon>
        <taxon>Teleostei</taxon>
        <taxon>Ostariophysi</taxon>
        <taxon>Siluriformes</taxon>
        <taxon>Bagridae</taxon>
        <taxon>Hemibagrus</taxon>
    </lineage>
</organism>
<sequence>MWLVAYLSVCLHALISPCQLHPQPCGVLAQVGHTVRLGAVLPSQQPSRVRAALNRALLHARNRPHAPLLPYNLSLEVVWARAAHADPESVFRCVCQDVVVRGVSAVLAFPQSHQELVQVEFISAFLEIPFISIIEEGEALHTQLEMRRFCGTLPHVFILSCSFIHTSSAGAVSPAGFIWGFHLHSFIQQQLRDGASMQDSAQEVDAAGSMYIEKSRGPKTDPCGTPYFTGITLDISPFKSTKWYRSDRTHQHWG</sequence>
<dbReference type="Gene3D" id="3.40.50.2300">
    <property type="match status" value="1"/>
</dbReference>
<dbReference type="EMBL" id="JAUCMX010000011">
    <property type="protein sequence ID" value="KAK3531118.1"/>
    <property type="molecule type" value="Genomic_DNA"/>
</dbReference>
<evidence type="ECO:0000313" key="3">
    <source>
        <dbReference type="Proteomes" id="UP001274896"/>
    </source>
</evidence>
<proteinExistence type="predicted"/>
<gene>
    <name evidence="2" type="ORF">QTP70_011071</name>
</gene>
<comment type="caution">
    <text evidence="2">The sequence shown here is derived from an EMBL/GenBank/DDBJ whole genome shotgun (WGS) entry which is preliminary data.</text>
</comment>
<feature type="signal peptide" evidence="1">
    <location>
        <begin position="1"/>
        <end position="20"/>
    </location>
</feature>
<feature type="chain" id="PRO_5042144057" evidence="1">
    <location>
        <begin position="21"/>
        <end position="254"/>
    </location>
</feature>
<evidence type="ECO:0000256" key="1">
    <source>
        <dbReference type="SAM" id="SignalP"/>
    </source>
</evidence>
<dbReference type="Proteomes" id="UP001274896">
    <property type="component" value="Unassembled WGS sequence"/>
</dbReference>